<evidence type="ECO:0000256" key="5">
    <source>
        <dbReference type="SAM" id="MobiDB-lite"/>
    </source>
</evidence>
<keyword evidence="8" id="KW-1185">Reference proteome</keyword>
<feature type="transmembrane region" description="Helical" evidence="6">
    <location>
        <begin position="229"/>
        <end position="247"/>
    </location>
</feature>
<evidence type="ECO:0000256" key="2">
    <source>
        <dbReference type="ARBA" id="ARBA00022692"/>
    </source>
</evidence>
<feature type="transmembrane region" description="Helical" evidence="6">
    <location>
        <begin position="274"/>
        <end position="300"/>
    </location>
</feature>
<dbReference type="EMBL" id="JAGTXO010000007">
    <property type="protein sequence ID" value="KAG8466966.1"/>
    <property type="molecule type" value="Genomic_DNA"/>
</dbReference>
<evidence type="ECO:0000256" key="1">
    <source>
        <dbReference type="ARBA" id="ARBA00004141"/>
    </source>
</evidence>
<feature type="transmembrane region" description="Helical" evidence="6">
    <location>
        <begin position="42"/>
        <end position="60"/>
    </location>
</feature>
<keyword evidence="4 6" id="KW-0472">Membrane</keyword>
<comment type="caution">
    <text evidence="7">The sequence shown here is derived from an EMBL/GenBank/DDBJ whole genome shotgun (WGS) entry which is preliminary data.</text>
</comment>
<dbReference type="OMA" id="KLIRVWI"/>
<evidence type="ECO:0000256" key="3">
    <source>
        <dbReference type="ARBA" id="ARBA00022989"/>
    </source>
</evidence>
<evidence type="ECO:0008006" key="9">
    <source>
        <dbReference type="Google" id="ProtNLM"/>
    </source>
</evidence>
<keyword evidence="2 6" id="KW-0812">Transmembrane</keyword>
<evidence type="ECO:0000256" key="6">
    <source>
        <dbReference type="SAM" id="Phobius"/>
    </source>
</evidence>
<sequence length="367" mass="38336">MASGAEKSKKAELEAVLACTSYGLCSILLSLCNKLVFSGADFNYPLAILAFQSLCAVCFLKGSDVLGLSKPLPLQRELFRLMLPVTLLFCAMLWTSGKALRHCSMPLFTVCKNLAVVGTTVYEFFRFGQSVSAGIVASLALMTAGSLIAGHGDMTATAVGMLWLLANVAATIAYLAVLKERMPADVSSASKSLHNNVLTLVVFTTAATGVGELGPFCRQISAQSVGFQLGTLMTGVLGTAINMTTFWCMHVTNGATYAFVGASNKVPVALIGHYFFHSVITPMGWCGVALGLGAGLVYAVTKERERQQREHAASSSPEAQSLLRAGSQLERAEGASDGDESDGDGHGCAHGGRTARSCAAGRAAGDG</sequence>
<dbReference type="GO" id="GO:0016020">
    <property type="term" value="C:membrane"/>
    <property type="evidence" value="ECO:0007669"/>
    <property type="project" value="UniProtKB-SubCell"/>
</dbReference>
<dbReference type="Proteomes" id="UP000751190">
    <property type="component" value="Unassembled WGS sequence"/>
</dbReference>
<protein>
    <recommendedName>
        <fullName evidence="9">GDP-mannose transporter</fullName>
    </recommendedName>
</protein>
<feature type="transmembrane region" description="Helical" evidence="6">
    <location>
        <begin position="15"/>
        <end position="36"/>
    </location>
</feature>
<comment type="subcellular location">
    <subcellularLocation>
        <location evidence="1">Membrane</location>
        <topology evidence="1">Multi-pass membrane protein</topology>
    </subcellularLocation>
</comment>
<dbReference type="PANTHER" id="PTHR11132">
    <property type="entry name" value="SOLUTE CARRIER FAMILY 35"/>
    <property type="match status" value="1"/>
</dbReference>
<dbReference type="InterPro" id="IPR050186">
    <property type="entry name" value="TPT_transporter"/>
</dbReference>
<evidence type="ECO:0000256" key="4">
    <source>
        <dbReference type="ARBA" id="ARBA00023136"/>
    </source>
</evidence>
<name>A0A8J5XPA2_DIALT</name>
<feature type="transmembrane region" description="Helical" evidence="6">
    <location>
        <begin position="81"/>
        <end position="100"/>
    </location>
</feature>
<dbReference type="OrthoDB" id="417037at2759"/>
<feature type="region of interest" description="Disordered" evidence="5">
    <location>
        <begin position="307"/>
        <end position="367"/>
    </location>
</feature>
<accession>A0A8J5XPA2</accession>
<reference evidence="7" key="1">
    <citation type="submission" date="2021-05" db="EMBL/GenBank/DDBJ databases">
        <title>The genome of the haptophyte Pavlova lutheri (Diacronema luteri, Pavlovales) - a model for lipid biosynthesis in eukaryotic algae.</title>
        <authorList>
            <person name="Hulatt C.J."/>
            <person name="Posewitz M.C."/>
        </authorList>
    </citation>
    <scope>NUCLEOTIDE SEQUENCE</scope>
    <source>
        <strain evidence="7">NIVA-4/92</strain>
    </source>
</reference>
<gene>
    <name evidence="7" type="ORF">KFE25_008345</name>
</gene>
<organism evidence="7 8">
    <name type="scientific">Diacronema lutheri</name>
    <name type="common">Unicellular marine alga</name>
    <name type="synonym">Monochrysis lutheri</name>
    <dbReference type="NCBI Taxonomy" id="2081491"/>
    <lineage>
        <taxon>Eukaryota</taxon>
        <taxon>Haptista</taxon>
        <taxon>Haptophyta</taxon>
        <taxon>Pavlovophyceae</taxon>
        <taxon>Pavlovales</taxon>
        <taxon>Pavlovaceae</taxon>
        <taxon>Diacronema</taxon>
    </lineage>
</organism>
<keyword evidence="3 6" id="KW-1133">Transmembrane helix</keyword>
<feature type="transmembrane region" description="Helical" evidence="6">
    <location>
        <begin position="156"/>
        <end position="177"/>
    </location>
</feature>
<dbReference type="SUPFAM" id="SSF103481">
    <property type="entry name" value="Multidrug resistance efflux transporter EmrE"/>
    <property type="match status" value="1"/>
</dbReference>
<proteinExistence type="predicted"/>
<feature type="transmembrane region" description="Helical" evidence="6">
    <location>
        <begin position="131"/>
        <end position="149"/>
    </location>
</feature>
<evidence type="ECO:0000313" key="7">
    <source>
        <dbReference type="EMBL" id="KAG8466966.1"/>
    </source>
</evidence>
<evidence type="ECO:0000313" key="8">
    <source>
        <dbReference type="Proteomes" id="UP000751190"/>
    </source>
</evidence>
<dbReference type="InterPro" id="IPR037185">
    <property type="entry name" value="EmrE-like"/>
</dbReference>
<dbReference type="AlphaFoldDB" id="A0A8J5XPA2"/>